<feature type="transmembrane region" description="Helical" evidence="6">
    <location>
        <begin position="150"/>
        <end position="166"/>
    </location>
</feature>
<keyword evidence="3 6" id="KW-0812">Transmembrane</keyword>
<dbReference type="Pfam" id="PF13520">
    <property type="entry name" value="AA_permease_2"/>
    <property type="match status" value="1"/>
</dbReference>
<feature type="transmembrane region" description="Helical" evidence="6">
    <location>
        <begin position="388"/>
        <end position="405"/>
    </location>
</feature>
<organism evidence="7 8">
    <name type="scientific">Bifidobacterium anseris</name>
    <dbReference type="NCBI Taxonomy" id="2020963"/>
    <lineage>
        <taxon>Bacteria</taxon>
        <taxon>Bacillati</taxon>
        <taxon>Actinomycetota</taxon>
        <taxon>Actinomycetes</taxon>
        <taxon>Bifidobacteriales</taxon>
        <taxon>Bifidobacteriaceae</taxon>
        <taxon>Bifidobacterium</taxon>
    </lineage>
</organism>
<feature type="transmembrane region" description="Helical" evidence="6">
    <location>
        <begin position="257"/>
        <end position="277"/>
    </location>
</feature>
<feature type="transmembrane region" description="Helical" evidence="6">
    <location>
        <begin position="442"/>
        <end position="460"/>
    </location>
</feature>
<evidence type="ECO:0000313" key="7">
    <source>
        <dbReference type="EMBL" id="PLS27841.1"/>
    </source>
</evidence>
<dbReference type="GO" id="GO:0022857">
    <property type="term" value="F:transmembrane transporter activity"/>
    <property type="evidence" value="ECO:0007669"/>
    <property type="project" value="InterPro"/>
</dbReference>
<gene>
    <name evidence="7" type="ORF">CGZ88_0003</name>
</gene>
<dbReference type="GO" id="GO:0005886">
    <property type="term" value="C:plasma membrane"/>
    <property type="evidence" value="ECO:0007669"/>
    <property type="project" value="UniProtKB-SubCell"/>
</dbReference>
<dbReference type="InterPro" id="IPR002293">
    <property type="entry name" value="AA/rel_permease1"/>
</dbReference>
<dbReference type="PIRSF" id="PIRSF006060">
    <property type="entry name" value="AA_transporter"/>
    <property type="match status" value="1"/>
</dbReference>
<feature type="transmembrane region" description="Helical" evidence="6">
    <location>
        <begin position="178"/>
        <end position="198"/>
    </location>
</feature>
<keyword evidence="5 6" id="KW-0472">Membrane</keyword>
<proteinExistence type="predicted"/>
<keyword evidence="4 6" id="KW-1133">Transmembrane helix</keyword>
<feature type="transmembrane region" description="Helical" evidence="6">
    <location>
        <begin position="417"/>
        <end position="436"/>
    </location>
</feature>
<keyword evidence="8" id="KW-1185">Reference proteome</keyword>
<evidence type="ECO:0000256" key="3">
    <source>
        <dbReference type="ARBA" id="ARBA00022692"/>
    </source>
</evidence>
<dbReference type="Proteomes" id="UP000234935">
    <property type="component" value="Unassembled WGS sequence"/>
</dbReference>
<feature type="transmembrane region" description="Helical" evidence="6">
    <location>
        <begin position="114"/>
        <end position="138"/>
    </location>
</feature>
<evidence type="ECO:0000256" key="1">
    <source>
        <dbReference type="ARBA" id="ARBA00004651"/>
    </source>
</evidence>
<dbReference type="EMBL" id="NMYC01000001">
    <property type="protein sequence ID" value="PLS27841.1"/>
    <property type="molecule type" value="Genomic_DNA"/>
</dbReference>
<dbReference type="PANTHER" id="PTHR42770:SF16">
    <property type="entry name" value="AMINO ACID PERMEASE"/>
    <property type="match status" value="1"/>
</dbReference>
<evidence type="ECO:0000256" key="6">
    <source>
        <dbReference type="SAM" id="Phobius"/>
    </source>
</evidence>
<feature type="transmembrane region" description="Helical" evidence="6">
    <location>
        <begin position="43"/>
        <end position="66"/>
    </location>
</feature>
<evidence type="ECO:0000256" key="2">
    <source>
        <dbReference type="ARBA" id="ARBA00022475"/>
    </source>
</evidence>
<keyword evidence="2" id="KW-1003">Cell membrane</keyword>
<evidence type="ECO:0000256" key="4">
    <source>
        <dbReference type="ARBA" id="ARBA00022989"/>
    </source>
</evidence>
<reference evidence="7 8" key="1">
    <citation type="submission" date="2017-07" db="EMBL/GenBank/DDBJ databases">
        <title>Bifidobacterium novel species.</title>
        <authorList>
            <person name="Lugli G.A."/>
            <person name="Milani C."/>
            <person name="Duranti S."/>
            <person name="Mangifesta M."/>
        </authorList>
    </citation>
    <scope>NUCLEOTIDE SEQUENCE [LARGE SCALE GENOMIC DNA]</scope>
    <source>
        <strain evidence="8">Goo31D</strain>
    </source>
</reference>
<dbReference type="InterPro" id="IPR050367">
    <property type="entry name" value="APC_superfamily"/>
</dbReference>
<dbReference type="OrthoDB" id="9762947at2"/>
<comment type="subcellular location">
    <subcellularLocation>
        <location evidence="1">Cell membrane</location>
        <topology evidence="1">Multi-pass membrane protein</topology>
    </subcellularLocation>
</comment>
<dbReference type="PANTHER" id="PTHR42770">
    <property type="entry name" value="AMINO ACID TRANSPORTER-RELATED"/>
    <property type="match status" value="1"/>
</dbReference>
<feature type="transmembrane region" description="Helical" evidence="6">
    <location>
        <begin position="355"/>
        <end position="376"/>
    </location>
</feature>
<dbReference type="AlphaFoldDB" id="A0A2N5J0X1"/>
<evidence type="ECO:0000313" key="8">
    <source>
        <dbReference type="Proteomes" id="UP000234935"/>
    </source>
</evidence>
<comment type="caution">
    <text evidence="7">The sequence shown here is derived from an EMBL/GenBank/DDBJ whole genome shotgun (WGS) entry which is preliminary data.</text>
</comment>
<evidence type="ECO:0000256" key="5">
    <source>
        <dbReference type="ARBA" id="ARBA00023136"/>
    </source>
</evidence>
<feature type="transmembrane region" description="Helical" evidence="6">
    <location>
        <begin position="304"/>
        <end position="334"/>
    </location>
</feature>
<feature type="transmembrane region" description="Helical" evidence="6">
    <location>
        <begin position="218"/>
        <end position="237"/>
    </location>
</feature>
<protein>
    <submittedName>
        <fullName evidence="7">Amino acid transporter</fullName>
    </submittedName>
</protein>
<sequence>MAGNAQGTGRSAVTTAGKQGKVNGSQATATKSVVKRTLTTKDLIVFGMIFMVPIAPFSIIASVASVSHGMPAIAYLIAMVAMLFTALSFGMMVPLFPSSGSIYIYASHEMNDGVGFIVGWLMILQYLITPAIMLLMAANALHEYLPHVPVWAWCVGFLVIITAIAMRGMGATVLVDKLALAAELIVLALFFVFGVIYVCRHPQIAHFSGTAFFNPAKFDMGAMMSAVSLCALSYVGFGSIVTLDDQCVRPKKAPGKAMIIIVLILGFLYMSMSFLTMCMDPSGNILQANQNSGFYEVAGLAGKWLGVVCAVANALALGLFTSLSGMTAISSLMYTMAVDGGLPKFLTKFDKKTNVPVGATLFTAIVNLVLIFVFIFMGQNTAAKVSNFGALSTYCMLNIVVIWGLGIKARGYRGRSFWRTILCPLIGAIVTFVIFVSLGWTVWIVGLIWTALGIVYYLVWTKGMHRTMDLERKVA</sequence>
<name>A0A2N5J0X1_9BIFI</name>
<feature type="transmembrane region" description="Helical" evidence="6">
    <location>
        <begin position="72"/>
        <end position="93"/>
    </location>
</feature>
<dbReference type="Gene3D" id="1.20.1740.10">
    <property type="entry name" value="Amino acid/polyamine transporter I"/>
    <property type="match status" value="1"/>
</dbReference>
<accession>A0A2N5J0X1</accession>